<reference evidence="2 3" key="1">
    <citation type="journal article" date="2023" name="Mol. Phylogenet. Evol.">
        <title>Genome-scale phylogeny and comparative genomics of the fungal order Sordariales.</title>
        <authorList>
            <person name="Hensen N."/>
            <person name="Bonometti L."/>
            <person name="Westerberg I."/>
            <person name="Brannstrom I.O."/>
            <person name="Guillou S."/>
            <person name="Cros-Aarteil S."/>
            <person name="Calhoun S."/>
            <person name="Haridas S."/>
            <person name="Kuo A."/>
            <person name="Mondo S."/>
            <person name="Pangilinan J."/>
            <person name="Riley R."/>
            <person name="LaButti K."/>
            <person name="Andreopoulos B."/>
            <person name="Lipzen A."/>
            <person name="Chen C."/>
            <person name="Yan M."/>
            <person name="Daum C."/>
            <person name="Ng V."/>
            <person name="Clum A."/>
            <person name="Steindorff A."/>
            <person name="Ohm R.A."/>
            <person name="Martin F."/>
            <person name="Silar P."/>
            <person name="Natvig D.O."/>
            <person name="Lalanne C."/>
            <person name="Gautier V."/>
            <person name="Ament-Velasquez S.L."/>
            <person name="Kruys A."/>
            <person name="Hutchinson M.I."/>
            <person name="Powell A.J."/>
            <person name="Barry K."/>
            <person name="Miller A.N."/>
            <person name="Grigoriev I.V."/>
            <person name="Debuchy R."/>
            <person name="Gladieux P."/>
            <person name="Hiltunen Thoren M."/>
            <person name="Johannesson H."/>
        </authorList>
    </citation>
    <scope>NUCLEOTIDE SEQUENCE [LARGE SCALE GENOMIC DNA]</scope>
    <source>
        <strain evidence="2 3">FGSC 10403</strain>
    </source>
</reference>
<protein>
    <submittedName>
        <fullName evidence="2">Uncharacterized protein</fullName>
    </submittedName>
</protein>
<evidence type="ECO:0000313" key="3">
    <source>
        <dbReference type="Proteomes" id="UP001285908"/>
    </source>
</evidence>
<organism evidence="2 3">
    <name type="scientific">Neurospora hispaniola</name>
    <dbReference type="NCBI Taxonomy" id="588809"/>
    <lineage>
        <taxon>Eukaryota</taxon>
        <taxon>Fungi</taxon>
        <taxon>Dikarya</taxon>
        <taxon>Ascomycota</taxon>
        <taxon>Pezizomycotina</taxon>
        <taxon>Sordariomycetes</taxon>
        <taxon>Sordariomycetidae</taxon>
        <taxon>Sordariales</taxon>
        <taxon>Sordariaceae</taxon>
        <taxon>Neurospora</taxon>
    </lineage>
</organism>
<proteinExistence type="predicted"/>
<evidence type="ECO:0000256" key="1">
    <source>
        <dbReference type="SAM" id="MobiDB-lite"/>
    </source>
</evidence>
<dbReference type="AlphaFoldDB" id="A0AAJ0I4J7"/>
<accession>A0AAJ0I4J7</accession>
<dbReference type="EMBL" id="JAULSX010000006">
    <property type="protein sequence ID" value="KAK3489427.1"/>
    <property type="molecule type" value="Genomic_DNA"/>
</dbReference>
<name>A0AAJ0I4J7_9PEZI</name>
<sequence length="379" mass="44755">MPPPRRGADLTLWDCFQIADQHRVGPFAHQYYSPNYVEEYDWNQFDPDYFSGPEFQSLPLEEQFCHFPKGIVENVDNYLDGRALNKMLAYMGESRGDRYVSWLVDHQREAWRIAKRFNLRLESRRSQLERELGEEEVERIRGAMQAEKERKKAVARERRERKLRERQRELTKQRADEQQKKLREEEEERKRRIAKEEDIRKQVEDEEVRVRQELVADLNSGALILRQQIARFSASDESVTIGDCEGLTAQIGRFIRLFTRRLKAHAESQVGEVDWRVVRAAVDGVISVLELIYFEDVTDIQRNSHVDWKDPNVLFHVMMSGVKEGWASLLRSLCEIRVNLTVHWVRPGDDIYERLRAVLVNMARHGMSDAWELANELDI</sequence>
<keyword evidence="3" id="KW-1185">Reference proteome</keyword>
<feature type="region of interest" description="Disordered" evidence="1">
    <location>
        <begin position="148"/>
        <end position="187"/>
    </location>
</feature>
<dbReference type="GeneID" id="87875157"/>
<gene>
    <name evidence="2" type="ORF">B0T23DRAFT_385440</name>
</gene>
<dbReference type="RefSeq" id="XP_062691134.1">
    <property type="nucleotide sequence ID" value="XM_062837535.1"/>
</dbReference>
<evidence type="ECO:0000313" key="2">
    <source>
        <dbReference type="EMBL" id="KAK3489427.1"/>
    </source>
</evidence>
<comment type="caution">
    <text evidence="2">The sequence shown here is derived from an EMBL/GenBank/DDBJ whole genome shotgun (WGS) entry which is preliminary data.</text>
</comment>
<dbReference type="Proteomes" id="UP001285908">
    <property type="component" value="Unassembled WGS sequence"/>
</dbReference>